<accession>A0ABD5Z7V0</accession>
<dbReference type="Pfam" id="PF19792">
    <property type="entry name" value="DUF6276"/>
    <property type="match status" value="1"/>
</dbReference>
<dbReference type="AlphaFoldDB" id="A0ABD5Z7V0"/>
<evidence type="ECO:0000313" key="1">
    <source>
        <dbReference type="EMBL" id="MFC7201242.1"/>
    </source>
</evidence>
<evidence type="ECO:0000313" key="2">
    <source>
        <dbReference type="Proteomes" id="UP001596447"/>
    </source>
</evidence>
<name>A0ABD5Z7V0_9EURY</name>
<sequence length="130" mass="14239">MPCPECGAQTLDFPVPSDARDHLPDEREGATLCTQCLAVTPLDDPPADYPDFTTVSEAFPSDGETAAVLACLLAVVDSLALYRSEVDALATLAEGRGVDVLLFLHRLDRDESVDPHFDVERRERQLEQLI</sequence>
<comment type="caution">
    <text evidence="1">The sequence shown here is derived from an EMBL/GenBank/DDBJ whole genome shotgun (WGS) entry which is preliminary data.</text>
</comment>
<protein>
    <submittedName>
        <fullName evidence="1">DUF6276 family protein</fullName>
    </submittedName>
</protein>
<reference evidence="1 2" key="1">
    <citation type="journal article" date="2019" name="Int. J. Syst. Evol. Microbiol.">
        <title>The Global Catalogue of Microorganisms (GCM) 10K type strain sequencing project: providing services to taxonomists for standard genome sequencing and annotation.</title>
        <authorList>
            <consortium name="The Broad Institute Genomics Platform"/>
            <consortium name="The Broad Institute Genome Sequencing Center for Infectious Disease"/>
            <person name="Wu L."/>
            <person name="Ma J."/>
        </authorList>
    </citation>
    <scope>NUCLEOTIDE SEQUENCE [LARGE SCALE GENOMIC DNA]</scope>
    <source>
        <strain evidence="1 2">XZGYJ-43</strain>
    </source>
</reference>
<dbReference type="RefSeq" id="WP_279527995.1">
    <property type="nucleotide sequence ID" value="NZ_CP122312.1"/>
</dbReference>
<organism evidence="1 2">
    <name type="scientific">Halospeciosus flavus</name>
    <dbReference type="NCBI Taxonomy" id="3032283"/>
    <lineage>
        <taxon>Archaea</taxon>
        <taxon>Methanobacteriati</taxon>
        <taxon>Methanobacteriota</taxon>
        <taxon>Stenosarchaea group</taxon>
        <taxon>Halobacteria</taxon>
        <taxon>Halobacteriales</taxon>
        <taxon>Halobacteriaceae</taxon>
        <taxon>Halospeciosus</taxon>
    </lineage>
</organism>
<keyword evidence="2" id="KW-1185">Reference proteome</keyword>
<gene>
    <name evidence="1" type="ORF">ACFQJ9_17820</name>
</gene>
<proteinExistence type="predicted"/>
<dbReference type="Proteomes" id="UP001596447">
    <property type="component" value="Unassembled WGS sequence"/>
</dbReference>
<dbReference type="EMBL" id="JBHTAR010000011">
    <property type="protein sequence ID" value="MFC7201242.1"/>
    <property type="molecule type" value="Genomic_DNA"/>
</dbReference>
<dbReference type="InterPro" id="IPR046243">
    <property type="entry name" value="DUF6276"/>
</dbReference>